<dbReference type="SUPFAM" id="SSF53756">
    <property type="entry name" value="UDP-Glycosyltransferase/glycogen phosphorylase"/>
    <property type="match status" value="1"/>
</dbReference>
<reference evidence="2 3" key="1">
    <citation type="journal article" date="2019" name="Nat. Plants">
        <title>Genome sequencing of Musa balbisiana reveals subgenome evolution and function divergence in polyploid bananas.</title>
        <authorList>
            <person name="Yao X."/>
        </authorList>
    </citation>
    <scope>NUCLEOTIDE SEQUENCE [LARGE SCALE GENOMIC DNA]</scope>
    <source>
        <strain evidence="3">cv. DH-PKW</strain>
        <tissue evidence="2">Leaves</tissue>
    </source>
</reference>
<dbReference type="PANTHER" id="PTHR48047:SF229">
    <property type="entry name" value="UDP-GLYCOSYLTRANSFERASE 73C3-RELATED"/>
    <property type="match status" value="1"/>
</dbReference>
<accession>A0A4S8IDK2</accession>
<proteinExistence type="inferred from homology"/>
<sequence length="117" mass="13163">MSAEFSDVVDYLRKRQAMIVSNLTSSYPECEFQAHCHKRCLYFSLLGIPNQAAMSYGTRKPHFVLVPLFAQGHMIPMIDLARLLAIRGMVVSVVTTPVNTARFKAMIDRANQTRPAC</sequence>
<dbReference type="AlphaFoldDB" id="A0A4S8IDK2"/>
<keyword evidence="3" id="KW-1185">Reference proteome</keyword>
<gene>
    <name evidence="2" type="ORF">C4D60_Mb02t16650</name>
</gene>
<comment type="caution">
    <text evidence="2">The sequence shown here is derived from an EMBL/GenBank/DDBJ whole genome shotgun (WGS) entry which is preliminary data.</text>
</comment>
<comment type="similarity">
    <text evidence="1">Belongs to the UDP-glycosyltransferase family.</text>
</comment>
<dbReference type="EMBL" id="PYDT01000011">
    <property type="protein sequence ID" value="THU45322.1"/>
    <property type="molecule type" value="Genomic_DNA"/>
</dbReference>
<name>A0A4S8IDK2_MUSBA</name>
<dbReference type="Proteomes" id="UP000317650">
    <property type="component" value="Chromosome 2"/>
</dbReference>
<dbReference type="GO" id="GO:0035251">
    <property type="term" value="F:UDP-glucosyltransferase activity"/>
    <property type="evidence" value="ECO:0007669"/>
    <property type="project" value="TreeGrafter"/>
</dbReference>
<dbReference type="Gene3D" id="3.40.50.2000">
    <property type="entry name" value="Glycogen Phosphorylase B"/>
    <property type="match status" value="1"/>
</dbReference>
<evidence type="ECO:0000313" key="2">
    <source>
        <dbReference type="EMBL" id="THU45322.1"/>
    </source>
</evidence>
<organism evidence="2 3">
    <name type="scientific">Musa balbisiana</name>
    <name type="common">Banana</name>
    <dbReference type="NCBI Taxonomy" id="52838"/>
    <lineage>
        <taxon>Eukaryota</taxon>
        <taxon>Viridiplantae</taxon>
        <taxon>Streptophyta</taxon>
        <taxon>Embryophyta</taxon>
        <taxon>Tracheophyta</taxon>
        <taxon>Spermatophyta</taxon>
        <taxon>Magnoliopsida</taxon>
        <taxon>Liliopsida</taxon>
        <taxon>Zingiberales</taxon>
        <taxon>Musaceae</taxon>
        <taxon>Musa</taxon>
    </lineage>
</organism>
<dbReference type="PANTHER" id="PTHR48047">
    <property type="entry name" value="GLYCOSYLTRANSFERASE"/>
    <property type="match status" value="1"/>
</dbReference>
<protein>
    <submittedName>
        <fullName evidence="2">Uncharacterized protein</fullName>
    </submittedName>
</protein>
<evidence type="ECO:0000313" key="3">
    <source>
        <dbReference type="Proteomes" id="UP000317650"/>
    </source>
</evidence>
<dbReference type="STRING" id="52838.A0A4S8IDK2"/>
<evidence type="ECO:0000256" key="1">
    <source>
        <dbReference type="ARBA" id="ARBA00009995"/>
    </source>
</evidence>